<evidence type="ECO:0000256" key="9">
    <source>
        <dbReference type="ARBA" id="ARBA00023303"/>
    </source>
</evidence>
<accession>A0A815XN54</accession>
<dbReference type="OrthoDB" id="6275590at2759"/>
<feature type="transmembrane region" description="Helical" evidence="10">
    <location>
        <begin position="45"/>
        <end position="69"/>
    </location>
</feature>
<evidence type="ECO:0000313" key="15">
    <source>
        <dbReference type="Proteomes" id="UP000663829"/>
    </source>
</evidence>
<evidence type="ECO:0000313" key="13">
    <source>
        <dbReference type="EMBL" id="CAF4073202.1"/>
    </source>
</evidence>
<dbReference type="GO" id="GO:0012505">
    <property type="term" value="C:endomembrane system"/>
    <property type="evidence" value="ECO:0007669"/>
    <property type="project" value="UniProtKB-SubCell"/>
</dbReference>
<dbReference type="GO" id="GO:0016020">
    <property type="term" value="C:membrane"/>
    <property type="evidence" value="ECO:0007669"/>
    <property type="project" value="TreeGrafter"/>
</dbReference>
<dbReference type="InterPro" id="IPR059116">
    <property type="entry name" value="P2X_receptor"/>
</dbReference>
<evidence type="ECO:0000256" key="6">
    <source>
        <dbReference type="ARBA" id="ARBA00023065"/>
    </source>
</evidence>
<keyword evidence="6" id="KW-0406">Ion transport</keyword>
<keyword evidence="8" id="KW-1071">Ligand-gated ion channel</keyword>
<dbReference type="GO" id="GO:0004931">
    <property type="term" value="F:extracellularly ATP-gated monoatomic cation channel activity"/>
    <property type="evidence" value="ECO:0007669"/>
    <property type="project" value="TreeGrafter"/>
</dbReference>
<dbReference type="GO" id="GO:0098794">
    <property type="term" value="C:postsynapse"/>
    <property type="evidence" value="ECO:0007669"/>
    <property type="project" value="GOC"/>
</dbReference>
<keyword evidence="4 10" id="KW-0812">Transmembrane</keyword>
<dbReference type="Pfam" id="PF00864">
    <property type="entry name" value="P2X_receptor"/>
    <property type="match status" value="1"/>
</dbReference>
<dbReference type="Proteomes" id="UP000663829">
    <property type="component" value="Unassembled WGS sequence"/>
</dbReference>
<evidence type="ECO:0000256" key="10">
    <source>
        <dbReference type="SAM" id="Phobius"/>
    </source>
</evidence>
<evidence type="ECO:0000256" key="7">
    <source>
        <dbReference type="ARBA" id="ARBA00023136"/>
    </source>
</evidence>
<evidence type="ECO:0000313" key="12">
    <source>
        <dbReference type="EMBL" id="CAF1559593.1"/>
    </source>
</evidence>
<dbReference type="Gene3D" id="2.60.490.10">
    <property type="entry name" value="atp-gated p2x4 ion channel domain"/>
    <property type="match status" value="1"/>
</dbReference>
<protein>
    <submittedName>
        <fullName evidence="12">Uncharacterized protein</fullName>
    </submittedName>
</protein>
<dbReference type="Proteomes" id="UP000677228">
    <property type="component" value="Unassembled WGS sequence"/>
</dbReference>
<evidence type="ECO:0000313" key="14">
    <source>
        <dbReference type="EMBL" id="CAF4420965.1"/>
    </source>
</evidence>
<comment type="subcellular location">
    <subcellularLocation>
        <location evidence="1">Endomembrane system</location>
    </subcellularLocation>
</comment>
<reference evidence="12" key="1">
    <citation type="submission" date="2021-02" db="EMBL/GenBank/DDBJ databases">
        <authorList>
            <person name="Nowell W R."/>
        </authorList>
    </citation>
    <scope>NUCLEOTIDE SEQUENCE</scope>
</reference>
<dbReference type="EMBL" id="CAJNOK010017611">
    <property type="protein sequence ID" value="CAF1267246.1"/>
    <property type="molecule type" value="Genomic_DNA"/>
</dbReference>
<keyword evidence="9" id="KW-0407">Ion channel</keyword>
<evidence type="ECO:0000256" key="1">
    <source>
        <dbReference type="ARBA" id="ARBA00004308"/>
    </source>
</evidence>
<dbReference type="PANTHER" id="PTHR10125">
    <property type="entry name" value="P2X PURINOCEPTOR"/>
    <property type="match status" value="1"/>
</dbReference>
<keyword evidence="15" id="KW-1185">Reference proteome</keyword>
<evidence type="ECO:0000256" key="8">
    <source>
        <dbReference type="ARBA" id="ARBA00023286"/>
    </source>
</evidence>
<evidence type="ECO:0000256" key="4">
    <source>
        <dbReference type="ARBA" id="ARBA00022692"/>
    </source>
</evidence>
<sequence length="108" mass="12218">FNFRYASKWMHGNRSYRMLTKAFGLRLIIVVSGEASKFDLLRFTLNIGSVIGILGLATVIYDAAAVYFGQPGDMLKQEKFQFVNLKKQMEEGGIRNTVSIMSSIMELK</sequence>
<dbReference type="EMBL" id="CAJNOQ010028193">
    <property type="protein sequence ID" value="CAF1559593.1"/>
    <property type="molecule type" value="Genomic_DNA"/>
</dbReference>
<dbReference type="InterPro" id="IPR027309">
    <property type="entry name" value="P2X_extracellular_dom_sf"/>
</dbReference>
<dbReference type="GO" id="GO:0070588">
    <property type="term" value="P:calcium ion transmembrane transport"/>
    <property type="evidence" value="ECO:0007669"/>
    <property type="project" value="TreeGrafter"/>
</dbReference>
<organism evidence="12 15">
    <name type="scientific">Didymodactylos carnosus</name>
    <dbReference type="NCBI Taxonomy" id="1234261"/>
    <lineage>
        <taxon>Eukaryota</taxon>
        <taxon>Metazoa</taxon>
        <taxon>Spiralia</taxon>
        <taxon>Gnathifera</taxon>
        <taxon>Rotifera</taxon>
        <taxon>Eurotatoria</taxon>
        <taxon>Bdelloidea</taxon>
        <taxon>Philodinida</taxon>
        <taxon>Philodinidae</taxon>
        <taxon>Didymodactylos</taxon>
    </lineage>
</organism>
<dbReference type="EMBL" id="CAJOBC010093935">
    <property type="protein sequence ID" value="CAF4420965.1"/>
    <property type="molecule type" value="Genomic_DNA"/>
</dbReference>
<evidence type="ECO:0000256" key="5">
    <source>
        <dbReference type="ARBA" id="ARBA00022989"/>
    </source>
</evidence>
<comment type="similarity">
    <text evidence="2">Belongs to the P2X receptor family.</text>
</comment>
<name>A0A815XN54_9BILA</name>
<dbReference type="Proteomes" id="UP000681722">
    <property type="component" value="Unassembled WGS sequence"/>
</dbReference>
<evidence type="ECO:0000256" key="3">
    <source>
        <dbReference type="ARBA" id="ARBA00022448"/>
    </source>
</evidence>
<dbReference type="EMBL" id="CAJOBA010039170">
    <property type="protein sequence ID" value="CAF4073202.1"/>
    <property type="molecule type" value="Genomic_DNA"/>
</dbReference>
<keyword evidence="5 10" id="KW-1133">Transmembrane helix</keyword>
<comment type="caution">
    <text evidence="12">The sequence shown here is derived from an EMBL/GenBank/DDBJ whole genome shotgun (WGS) entry which is preliminary data.</text>
</comment>
<feature type="non-terminal residue" evidence="12">
    <location>
        <position position="1"/>
    </location>
</feature>
<gene>
    <name evidence="12" type="ORF">GPM918_LOCUS39680</name>
    <name evidence="11" type="ORF">OVA965_LOCUS27013</name>
    <name evidence="14" type="ORF">SRO942_LOCUS40575</name>
    <name evidence="13" type="ORF">TMI583_LOCUS27756</name>
</gene>
<dbReference type="Gene3D" id="1.10.287.940">
    <property type="entry name" value="atp-gated p2x4 ion channel"/>
    <property type="match status" value="1"/>
</dbReference>
<keyword evidence="3" id="KW-0813">Transport</keyword>
<keyword evidence="7 10" id="KW-0472">Membrane</keyword>
<dbReference type="PANTHER" id="PTHR10125:SF31">
    <property type="entry name" value="P2X RECEPTOR E"/>
    <property type="match status" value="1"/>
</dbReference>
<evidence type="ECO:0000313" key="11">
    <source>
        <dbReference type="EMBL" id="CAF1267246.1"/>
    </source>
</evidence>
<proteinExistence type="inferred from homology"/>
<dbReference type="AlphaFoldDB" id="A0A815XN54"/>
<evidence type="ECO:0000256" key="2">
    <source>
        <dbReference type="ARBA" id="ARBA00009848"/>
    </source>
</evidence>
<dbReference type="Proteomes" id="UP000682733">
    <property type="component" value="Unassembled WGS sequence"/>
</dbReference>